<accession>E3C7H7</accession>
<dbReference type="RefSeq" id="WP_003712514.1">
    <property type="nucleotide sequence ID" value="NZ_AEKL01000039.1"/>
</dbReference>
<evidence type="ECO:0000256" key="1">
    <source>
        <dbReference type="ARBA" id="ARBA00022598"/>
    </source>
</evidence>
<evidence type="ECO:0000259" key="3">
    <source>
        <dbReference type="Pfam" id="PF13193"/>
    </source>
</evidence>
<organism evidence="4 5">
    <name type="scientific">Limosilactobacillus oris PB013-T2-3</name>
    <dbReference type="NCBI Taxonomy" id="908339"/>
    <lineage>
        <taxon>Bacteria</taxon>
        <taxon>Bacillati</taxon>
        <taxon>Bacillota</taxon>
        <taxon>Bacilli</taxon>
        <taxon>Lactobacillales</taxon>
        <taxon>Lactobacillaceae</taxon>
        <taxon>Limosilactobacillus</taxon>
    </lineage>
</organism>
<keyword evidence="1" id="KW-0436">Ligase</keyword>
<dbReference type="InterPro" id="IPR020845">
    <property type="entry name" value="AMP-binding_CS"/>
</dbReference>
<dbReference type="PANTHER" id="PTHR43352">
    <property type="entry name" value="ACETYL-COA SYNTHETASE"/>
    <property type="match status" value="1"/>
</dbReference>
<dbReference type="eggNOG" id="COG0365">
    <property type="taxonomic scope" value="Bacteria"/>
</dbReference>
<comment type="caution">
    <text evidence="4">The sequence shown here is derived from an EMBL/GenBank/DDBJ whole genome shotgun (WGS) entry which is preliminary data.</text>
</comment>
<dbReference type="Pfam" id="PF13193">
    <property type="entry name" value="AMP-binding_C"/>
    <property type="match status" value="1"/>
</dbReference>
<dbReference type="InterPro" id="IPR045851">
    <property type="entry name" value="AMP-bd_C_sf"/>
</dbReference>
<evidence type="ECO:0000313" key="4">
    <source>
        <dbReference type="EMBL" id="EFQ53320.1"/>
    </source>
</evidence>
<dbReference type="Pfam" id="PF00501">
    <property type="entry name" value="AMP-binding"/>
    <property type="match status" value="1"/>
</dbReference>
<name>E3C7H7_9LACO</name>
<dbReference type="PROSITE" id="PS00455">
    <property type="entry name" value="AMP_BINDING"/>
    <property type="match status" value="1"/>
</dbReference>
<dbReference type="Gene3D" id="3.40.50.12780">
    <property type="entry name" value="N-terminal domain of ligase-like"/>
    <property type="match status" value="1"/>
</dbReference>
<dbReference type="PANTHER" id="PTHR43352:SF1">
    <property type="entry name" value="ANTHRANILATE--COA LIGASE"/>
    <property type="match status" value="1"/>
</dbReference>
<feature type="domain" description="AMP-dependent synthetase/ligase" evidence="2">
    <location>
        <begin position="13"/>
        <end position="343"/>
    </location>
</feature>
<evidence type="ECO:0000313" key="5">
    <source>
        <dbReference type="Proteomes" id="UP000003070"/>
    </source>
</evidence>
<dbReference type="AlphaFoldDB" id="E3C7H7"/>
<dbReference type="OrthoDB" id="9765680at2"/>
<proteinExistence type="predicted"/>
<sequence>MLDNFFCRIFNTSNPNKTAIISRGEKYSYLDFRVNVLGLSKTLARYSGQTIAIYIDDSPMYIFLFWSCILNHIQTVLINKNSPIEHIKHIVIESKASYLVSDVELSLDFCKTLSLEKLKNYNISNDTSCLNPFTKEETAFFLCTSGSTGNPKCVPHTLEDIEFCATTFNNTDVKLNSSDLVYSVSKIPFAFGFGNIMYLPFFMSCTVFVSNTSDLVCILKNIEEIKPTVLFGVPTVYNGLLNLLGENEIKNRLRMTISCGEVLPKVIGRQWENKMHLPLLEGMGTTEFLYTFLINTPNNNRYGSTGQLIEGFEADIVNDNFRKANVGEIGNLYVKGNSITKGYINGRDTSAFIKDGMLTGDLFFKDKDEFFWYVGRRNSIFKLNGKWVKAEDIENELLKVPFIKEAMVRAEYNSDSITFLSAYIVLESKKTITCVTSRKLKSLLRKKVPHSNVPDHYFVVDSLPKGVTGKLDRKFIKNRKEIK</sequence>
<dbReference type="GO" id="GO:0016878">
    <property type="term" value="F:acid-thiol ligase activity"/>
    <property type="evidence" value="ECO:0007669"/>
    <property type="project" value="TreeGrafter"/>
</dbReference>
<protein>
    <submittedName>
        <fullName evidence="4">AMP-binding enzyme</fullName>
    </submittedName>
</protein>
<dbReference type="InterPro" id="IPR000873">
    <property type="entry name" value="AMP-dep_synth/lig_dom"/>
</dbReference>
<dbReference type="EMBL" id="AEKL01000039">
    <property type="protein sequence ID" value="EFQ53320.1"/>
    <property type="molecule type" value="Genomic_DNA"/>
</dbReference>
<reference evidence="4 5" key="1">
    <citation type="submission" date="2010-10" db="EMBL/GenBank/DDBJ databases">
        <authorList>
            <person name="Durkin A.S."/>
            <person name="Madupu R."/>
            <person name="Torralba M."/>
            <person name="Gillis M."/>
            <person name="Methe B."/>
            <person name="Sutton G."/>
            <person name="Nelson K.E."/>
        </authorList>
    </citation>
    <scope>NUCLEOTIDE SEQUENCE [LARGE SCALE GENOMIC DNA]</scope>
    <source>
        <strain evidence="4 5">PB013-T2-3</strain>
    </source>
</reference>
<dbReference type="Gene3D" id="3.30.300.30">
    <property type="match status" value="1"/>
</dbReference>
<gene>
    <name evidence="4" type="ORF">HMPREF9265_1206</name>
</gene>
<dbReference type="Proteomes" id="UP000003070">
    <property type="component" value="Unassembled WGS sequence"/>
</dbReference>
<dbReference type="InterPro" id="IPR025110">
    <property type="entry name" value="AMP-bd_C"/>
</dbReference>
<evidence type="ECO:0000259" key="2">
    <source>
        <dbReference type="Pfam" id="PF00501"/>
    </source>
</evidence>
<dbReference type="GO" id="GO:0044550">
    <property type="term" value="P:secondary metabolite biosynthetic process"/>
    <property type="evidence" value="ECO:0007669"/>
    <property type="project" value="TreeGrafter"/>
</dbReference>
<feature type="domain" description="AMP-binding enzyme C-terminal" evidence="3">
    <location>
        <begin position="393"/>
        <end position="470"/>
    </location>
</feature>
<dbReference type="SUPFAM" id="SSF56801">
    <property type="entry name" value="Acetyl-CoA synthetase-like"/>
    <property type="match status" value="1"/>
</dbReference>
<dbReference type="InterPro" id="IPR042099">
    <property type="entry name" value="ANL_N_sf"/>
</dbReference>